<organism evidence="2 3">
    <name type="scientific">Streptomyces mordarskii</name>
    <dbReference type="NCBI Taxonomy" id="1226758"/>
    <lineage>
        <taxon>Bacteria</taxon>
        <taxon>Bacillati</taxon>
        <taxon>Actinomycetota</taxon>
        <taxon>Actinomycetes</taxon>
        <taxon>Kitasatosporales</taxon>
        <taxon>Streptomycetaceae</taxon>
        <taxon>Streptomyces</taxon>
    </lineage>
</organism>
<reference evidence="3" key="1">
    <citation type="journal article" date="2019" name="Int. J. Syst. Evol. Microbiol.">
        <title>The Global Catalogue of Microorganisms (GCM) 10K type strain sequencing project: providing services to taxonomists for standard genome sequencing and annotation.</title>
        <authorList>
            <consortium name="The Broad Institute Genomics Platform"/>
            <consortium name="The Broad Institute Genome Sequencing Center for Infectious Disease"/>
            <person name="Wu L."/>
            <person name="Ma J."/>
        </authorList>
    </citation>
    <scope>NUCLEOTIDE SEQUENCE [LARGE SCALE GENOMIC DNA]</scope>
    <source>
        <strain evidence="3">JCM 5052</strain>
    </source>
</reference>
<protein>
    <submittedName>
        <fullName evidence="2">Uncharacterized protein</fullName>
    </submittedName>
</protein>
<name>A0ABP3PWV7_9ACTN</name>
<dbReference type="Proteomes" id="UP001501576">
    <property type="component" value="Unassembled WGS sequence"/>
</dbReference>
<sequence>MDYDRGLVLYGLDGMVRRTGLSRATVKRHVAVLRELGALVWVRCGSKRNLRLPGRAYTATATVYGAVIPPCFDQAMGHRLAGDGYEARVCGVTEAGRERAVAAARTAVEPVDKRAVDNRRSLRREPHSLGGSPPVGKVEVVGGGKDTSRARRPTTSPARKLRKRRGPRRSARQVAQDIGIARQVRPLVAWTQRESLRRLAYTLRPLIDGGLDSMQIAAELHGMCMGWRPAKPAAYIRAALARDAQHDADLAAGDPDQPYAFRRDAQLSRGLPSTPGAMTLVPCARRGCANLARGKPMDRVRCDECELEVWQTRQARRALESALAAPLPPPAEPPIATAEAPLPSAVPHAQAEAADAVADPDGNVVLPGPVREQLLALAAIAPHDLPAARAAAHAAYQPAREAESAQQHARRVSAATATWCAITTRYADQLASAHDAGSAA</sequence>
<feature type="compositionally biased region" description="Low complexity" evidence="1">
    <location>
        <begin position="130"/>
        <end position="140"/>
    </location>
</feature>
<proteinExistence type="predicted"/>
<feature type="compositionally biased region" description="Basic and acidic residues" evidence="1">
    <location>
        <begin position="114"/>
        <end position="127"/>
    </location>
</feature>
<comment type="caution">
    <text evidence="2">The sequence shown here is derived from an EMBL/GenBank/DDBJ whole genome shotgun (WGS) entry which is preliminary data.</text>
</comment>
<evidence type="ECO:0000313" key="3">
    <source>
        <dbReference type="Proteomes" id="UP001501576"/>
    </source>
</evidence>
<accession>A0ABP3PWV7</accession>
<dbReference type="EMBL" id="BAAABZ010000097">
    <property type="protein sequence ID" value="GAA0574408.1"/>
    <property type="molecule type" value="Genomic_DNA"/>
</dbReference>
<feature type="region of interest" description="Disordered" evidence="1">
    <location>
        <begin position="114"/>
        <end position="174"/>
    </location>
</feature>
<feature type="compositionally biased region" description="Basic residues" evidence="1">
    <location>
        <begin position="159"/>
        <end position="171"/>
    </location>
</feature>
<evidence type="ECO:0000313" key="2">
    <source>
        <dbReference type="EMBL" id="GAA0574408.1"/>
    </source>
</evidence>
<evidence type="ECO:0000256" key="1">
    <source>
        <dbReference type="SAM" id="MobiDB-lite"/>
    </source>
</evidence>
<gene>
    <name evidence="2" type="ORF">GCM10010390_91740</name>
</gene>
<keyword evidence="3" id="KW-1185">Reference proteome</keyword>